<keyword evidence="3" id="KW-0238">DNA-binding</keyword>
<dbReference type="InterPro" id="IPR036390">
    <property type="entry name" value="WH_DNA-bd_sf"/>
</dbReference>
<dbReference type="PRINTS" id="PR00039">
    <property type="entry name" value="HTHLYSR"/>
</dbReference>
<reference evidence="6 7" key="1">
    <citation type="submission" date="2023-10" db="EMBL/GenBank/DDBJ databases">
        <title>Noviherbaspirillum sp. CPCC 100848 genome assembly.</title>
        <authorList>
            <person name="Li X.Y."/>
            <person name="Fang X.M."/>
        </authorList>
    </citation>
    <scope>NUCLEOTIDE SEQUENCE [LARGE SCALE GENOMIC DNA]</scope>
    <source>
        <strain evidence="6 7">CPCC 100848</strain>
    </source>
</reference>
<gene>
    <name evidence="6" type="ORF">RY831_29935</name>
</gene>
<dbReference type="EMBL" id="JAWIIV010000051">
    <property type="protein sequence ID" value="MEC4723373.1"/>
    <property type="molecule type" value="Genomic_DNA"/>
</dbReference>
<dbReference type="RefSeq" id="WP_326509994.1">
    <property type="nucleotide sequence ID" value="NZ_JAWIIV010000051.1"/>
</dbReference>
<dbReference type="PANTHER" id="PTHR30118">
    <property type="entry name" value="HTH-TYPE TRANSCRIPTIONAL REGULATOR LEUO-RELATED"/>
    <property type="match status" value="1"/>
</dbReference>
<dbReference type="Gene3D" id="1.10.10.10">
    <property type="entry name" value="Winged helix-like DNA-binding domain superfamily/Winged helix DNA-binding domain"/>
    <property type="match status" value="1"/>
</dbReference>
<dbReference type="SUPFAM" id="SSF46785">
    <property type="entry name" value="Winged helix' DNA-binding domain"/>
    <property type="match status" value="1"/>
</dbReference>
<dbReference type="InterPro" id="IPR005119">
    <property type="entry name" value="LysR_subst-bd"/>
</dbReference>
<evidence type="ECO:0000313" key="7">
    <source>
        <dbReference type="Proteomes" id="UP001352263"/>
    </source>
</evidence>
<keyword evidence="7" id="KW-1185">Reference proteome</keyword>
<comment type="similarity">
    <text evidence="1">Belongs to the LysR transcriptional regulatory family.</text>
</comment>
<dbReference type="PANTHER" id="PTHR30118:SF15">
    <property type="entry name" value="TRANSCRIPTIONAL REGULATORY PROTEIN"/>
    <property type="match status" value="1"/>
</dbReference>
<dbReference type="InterPro" id="IPR000847">
    <property type="entry name" value="LysR_HTH_N"/>
</dbReference>
<keyword evidence="2" id="KW-0805">Transcription regulation</keyword>
<comment type="caution">
    <text evidence="6">The sequence shown here is derived from an EMBL/GenBank/DDBJ whole genome shotgun (WGS) entry which is preliminary data.</text>
</comment>
<dbReference type="InterPro" id="IPR036388">
    <property type="entry name" value="WH-like_DNA-bd_sf"/>
</dbReference>
<dbReference type="PROSITE" id="PS50931">
    <property type="entry name" value="HTH_LYSR"/>
    <property type="match status" value="1"/>
</dbReference>
<accession>A0ABU6JIN2</accession>
<protein>
    <submittedName>
        <fullName evidence="6">LysR family transcriptional regulator</fullName>
    </submittedName>
</protein>
<dbReference type="Pfam" id="PF03466">
    <property type="entry name" value="LysR_substrate"/>
    <property type="match status" value="1"/>
</dbReference>
<dbReference type="Pfam" id="PF00126">
    <property type="entry name" value="HTH_1"/>
    <property type="match status" value="1"/>
</dbReference>
<feature type="domain" description="HTH lysR-type" evidence="5">
    <location>
        <begin position="7"/>
        <end position="64"/>
    </location>
</feature>
<evidence type="ECO:0000256" key="3">
    <source>
        <dbReference type="ARBA" id="ARBA00023125"/>
    </source>
</evidence>
<dbReference type="InterPro" id="IPR037402">
    <property type="entry name" value="YidZ_PBP2"/>
</dbReference>
<evidence type="ECO:0000256" key="4">
    <source>
        <dbReference type="ARBA" id="ARBA00023163"/>
    </source>
</evidence>
<dbReference type="CDD" id="cd08417">
    <property type="entry name" value="PBP2_Nitroaromatics_like"/>
    <property type="match status" value="1"/>
</dbReference>
<keyword evidence="4" id="KW-0804">Transcription</keyword>
<dbReference type="SUPFAM" id="SSF53850">
    <property type="entry name" value="Periplasmic binding protein-like II"/>
    <property type="match status" value="1"/>
</dbReference>
<dbReference type="InterPro" id="IPR050389">
    <property type="entry name" value="LysR-type_TF"/>
</dbReference>
<evidence type="ECO:0000256" key="2">
    <source>
        <dbReference type="ARBA" id="ARBA00023015"/>
    </source>
</evidence>
<evidence type="ECO:0000259" key="5">
    <source>
        <dbReference type="PROSITE" id="PS50931"/>
    </source>
</evidence>
<name>A0ABU6JIN2_9BURK</name>
<proteinExistence type="inferred from homology"/>
<evidence type="ECO:0000313" key="6">
    <source>
        <dbReference type="EMBL" id="MEC4723373.1"/>
    </source>
</evidence>
<organism evidence="6 7">
    <name type="scientific">Noviherbaspirillum album</name>
    <dbReference type="NCBI Taxonomy" id="3080276"/>
    <lineage>
        <taxon>Bacteria</taxon>
        <taxon>Pseudomonadati</taxon>
        <taxon>Pseudomonadota</taxon>
        <taxon>Betaproteobacteria</taxon>
        <taxon>Burkholderiales</taxon>
        <taxon>Oxalobacteraceae</taxon>
        <taxon>Noviherbaspirillum</taxon>
    </lineage>
</organism>
<dbReference type="Gene3D" id="3.40.190.10">
    <property type="entry name" value="Periplasmic binding protein-like II"/>
    <property type="match status" value="2"/>
</dbReference>
<dbReference type="Proteomes" id="UP001352263">
    <property type="component" value="Unassembled WGS sequence"/>
</dbReference>
<sequence length="301" mass="33415">MININRIDLNLFAVFDAIYTQGGITRASRTLCLSQPAVSHALGRLREMVGDPLFVRHGNSLKPTPVAHELIVPVRRALGEIEGSLNRLSVFDPALSDREFRIGMRQIVESTMIPALIDEIKDTAPKVRIASVQHSRGEFQTQLASGVLAAVIDVHVPFAHGIQQQHLAGKGMVVVARKGHPALCGELTTDIYLAHEHILTSSRPTGPAPEDLALSRLGLQRKIKLRCQHFWTACRVVAKTDLLLTMPERYAHITNASLDNRIAPFPLKLPATDLYLYWHASAENDPANSWLRQQISQAYLR</sequence>
<evidence type="ECO:0000256" key="1">
    <source>
        <dbReference type="ARBA" id="ARBA00009437"/>
    </source>
</evidence>